<accession>A0A1J4KXK9</accession>
<proteinExistence type="predicted"/>
<dbReference type="Proteomes" id="UP000179807">
    <property type="component" value="Unassembled WGS sequence"/>
</dbReference>
<dbReference type="AlphaFoldDB" id="A0A1J4KXK9"/>
<reference evidence="2" key="1">
    <citation type="submission" date="2016-10" db="EMBL/GenBank/DDBJ databases">
        <authorList>
            <person name="Benchimol M."/>
            <person name="Almeida L.G."/>
            <person name="Vasconcelos A.T."/>
            <person name="Perreira-Neves A."/>
            <person name="Rosa I.A."/>
            <person name="Tasca T."/>
            <person name="Bogo M.R."/>
            <person name="de Souza W."/>
        </authorList>
    </citation>
    <scope>NUCLEOTIDE SEQUENCE [LARGE SCALE GENOMIC DNA]</scope>
    <source>
        <strain evidence="2">K</strain>
    </source>
</reference>
<organism evidence="2 3">
    <name type="scientific">Tritrichomonas foetus</name>
    <dbReference type="NCBI Taxonomy" id="1144522"/>
    <lineage>
        <taxon>Eukaryota</taxon>
        <taxon>Metamonada</taxon>
        <taxon>Parabasalia</taxon>
        <taxon>Tritrichomonadida</taxon>
        <taxon>Tritrichomonadidae</taxon>
        <taxon>Tritrichomonas</taxon>
    </lineage>
</organism>
<dbReference type="RefSeq" id="XP_068369121.1">
    <property type="nucleotide sequence ID" value="XM_068514169.1"/>
</dbReference>
<sequence length="389" mass="45551">MFRYFCIGSILENQTMNVEDLRTTLIQFGQKNNIGVIGLAISVLTNGYGILKEGTEIPINIFNFLGNIDENEYRKQRILQMRQSSNVWISFEILLEGVYLNTDIFRDIFPDIVYIYLCITENKNTQLIMVTKNPRQILHIIRKISNSLNIYPEQIQVSPICESIEVAKNNLNNQIIDEKEEMDFTNQLLMTQYSTCNYMYTEKNERYDKECVCLSHNFPYGILDAVTGGFPLFLINTMNIDPREMIIMKNNYQKFCEVVFQNVQSYNHSLNISFKNKFPNVKWINDVKTSNDNVISKIHKWANKYSCGKYYTFDVRGKLAPFIFQPPPNYMMENAVLLIVSKDGWNDCITMTKRDETIIEVRMIDSFYDMVTNREGWTVNIDFVGIIRK</sequence>
<evidence type="ECO:0000313" key="2">
    <source>
        <dbReference type="EMBL" id="OHT15985.1"/>
    </source>
</evidence>
<comment type="caution">
    <text evidence="2">The sequence shown here is derived from an EMBL/GenBank/DDBJ whole genome shotgun (WGS) entry which is preliminary data.</text>
</comment>
<feature type="coiled-coil region" evidence="1">
    <location>
        <begin position="161"/>
        <end position="188"/>
    </location>
</feature>
<protein>
    <submittedName>
        <fullName evidence="2">Uncharacterized protein</fullName>
    </submittedName>
</protein>
<keyword evidence="1" id="KW-0175">Coiled coil</keyword>
<keyword evidence="3" id="KW-1185">Reference proteome</keyword>
<evidence type="ECO:0000256" key="1">
    <source>
        <dbReference type="SAM" id="Coils"/>
    </source>
</evidence>
<name>A0A1J4KXK9_9EUKA</name>
<gene>
    <name evidence="2" type="ORF">TRFO_42155</name>
</gene>
<evidence type="ECO:0000313" key="3">
    <source>
        <dbReference type="Proteomes" id="UP000179807"/>
    </source>
</evidence>
<dbReference type="GeneID" id="94848873"/>
<dbReference type="EMBL" id="MLAK01000163">
    <property type="protein sequence ID" value="OHT15985.1"/>
    <property type="molecule type" value="Genomic_DNA"/>
</dbReference>
<dbReference type="VEuPathDB" id="TrichDB:TRFO_42155"/>